<evidence type="ECO:0000256" key="6">
    <source>
        <dbReference type="ARBA" id="ARBA00022692"/>
    </source>
</evidence>
<dbReference type="KEGG" id="phs:C2L64_10785"/>
<comment type="subcellular location">
    <subcellularLocation>
        <location evidence="1 9">Cell inner membrane</location>
        <topology evidence="1 9">Single-pass membrane protein</topology>
    </subcellularLocation>
</comment>
<evidence type="ECO:0000256" key="9">
    <source>
        <dbReference type="RuleBase" id="RU365093"/>
    </source>
</evidence>
<evidence type="ECO:0000256" key="5">
    <source>
        <dbReference type="ARBA" id="ARBA00022519"/>
    </source>
</evidence>
<feature type="domain" description="AprE-like beta-barrel" evidence="11">
    <location>
        <begin position="363"/>
        <end position="452"/>
    </location>
</feature>
<keyword evidence="6 9" id="KW-0812">Transmembrane</keyword>
<feature type="transmembrane region" description="Helical" evidence="9">
    <location>
        <begin position="62"/>
        <end position="83"/>
    </location>
</feature>
<dbReference type="PANTHER" id="PTHR30386:SF26">
    <property type="entry name" value="TRANSPORT PROTEIN COMB"/>
    <property type="match status" value="1"/>
</dbReference>
<keyword evidence="7 9" id="KW-1133">Transmembrane helix</keyword>
<sequence>MTMRLMKLQAGVDLARRYLAVWRAVWDMREQLERPPRDADQLAFLPAELELVETPVHPAPRWTIRVLVLLTAITLLIGVFGRLDIVVTANGQFIPNARVKTIQPAITGVVREIRVRDGERVAAGQLLMKLDTTQAAADADKARSSRLDAALAAARANALLAAQRDNGAPVVAHVDDAPDARMQDAQRHAEGAWLEYRALCDSARAELLKRQAELDSTRAEIARLVATAPLARQQADAYRALVAERYVARNDYLDKEQNALDKEHELAAQRSHATELAAAIAEQRAQVEAAASKFRHDQLDELEKATQQLTQSRDDESKAQIRQTLLSLTAPVAGTVQQLSVHTLGGVVTTAQSLMEIVPDDALEVEARLQNRDIGFVSVGQRVAVKIEAFPYTRYGFLNGTIASVSNDAVQDKKLGLTFPVRIRLETNRIHIDNRWITLTPGMAVTADIRTGRRSVIGYFLDPLLQTARESMRER</sequence>
<dbReference type="Gene3D" id="2.40.50.100">
    <property type="match status" value="1"/>
</dbReference>
<dbReference type="InterPro" id="IPR059040">
    <property type="entry name" value="HH_CyaD-like"/>
</dbReference>
<evidence type="ECO:0000313" key="12">
    <source>
        <dbReference type="EMBL" id="AUT68753.1"/>
    </source>
</evidence>
<keyword evidence="3 9" id="KW-0813">Transport</keyword>
<name>A0AAN1MIW8_9BURK</name>
<comment type="similarity">
    <text evidence="2 9">Belongs to the membrane fusion protein (MFP) (TC 8.A.1) family.</text>
</comment>
<evidence type="ECO:0000256" key="7">
    <source>
        <dbReference type="ARBA" id="ARBA00022989"/>
    </source>
</evidence>
<keyword evidence="4 9" id="KW-1003">Cell membrane</keyword>
<evidence type="ECO:0000256" key="3">
    <source>
        <dbReference type="ARBA" id="ARBA00022448"/>
    </source>
</evidence>
<keyword evidence="5 9" id="KW-0997">Cell inner membrane</keyword>
<evidence type="ECO:0000256" key="4">
    <source>
        <dbReference type="ARBA" id="ARBA00022475"/>
    </source>
</evidence>
<gene>
    <name evidence="12" type="ORF">C2L64_10785</name>
</gene>
<dbReference type="SUPFAM" id="SSF111369">
    <property type="entry name" value="HlyD-like secretion proteins"/>
    <property type="match status" value="1"/>
</dbReference>
<dbReference type="PANTHER" id="PTHR30386">
    <property type="entry name" value="MEMBRANE FUSION SUBUNIT OF EMRAB-TOLC MULTIDRUG EFFLUX PUMP"/>
    <property type="match status" value="1"/>
</dbReference>
<keyword evidence="8 9" id="KW-0472">Membrane</keyword>
<dbReference type="Pfam" id="PF26002">
    <property type="entry name" value="Beta-barrel_AprE"/>
    <property type="match status" value="1"/>
</dbReference>
<dbReference type="InterPro" id="IPR006144">
    <property type="entry name" value="Secretion_HlyD_CS"/>
</dbReference>
<dbReference type="GO" id="GO:0009306">
    <property type="term" value="P:protein secretion"/>
    <property type="evidence" value="ECO:0007669"/>
    <property type="project" value="InterPro"/>
</dbReference>
<dbReference type="InterPro" id="IPR050739">
    <property type="entry name" value="MFP"/>
</dbReference>
<dbReference type="InterPro" id="IPR010129">
    <property type="entry name" value="T1SS_HlyD"/>
</dbReference>
<proteinExistence type="inferred from homology"/>
<dbReference type="PROSITE" id="PS00543">
    <property type="entry name" value="HLYD_FAMILY"/>
    <property type="match status" value="1"/>
</dbReference>
<dbReference type="InterPro" id="IPR058982">
    <property type="entry name" value="Beta-barrel_AprE"/>
</dbReference>
<evidence type="ECO:0000259" key="10">
    <source>
        <dbReference type="Pfam" id="PF25988"/>
    </source>
</evidence>
<dbReference type="PRINTS" id="PR01490">
    <property type="entry name" value="RTXTOXIND"/>
</dbReference>
<dbReference type="EMBL" id="CP026105">
    <property type="protein sequence ID" value="AUT68753.1"/>
    <property type="molecule type" value="Genomic_DNA"/>
</dbReference>
<evidence type="ECO:0000313" key="13">
    <source>
        <dbReference type="Proteomes" id="UP000236649"/>
    </source>
</evidence>
<dbReference type="Gene3D" id="2.40.30.170">
    <property type="match status" value="1"/>
</dbReference>
<protein>
    <recommendedName>
        <fullName evidence="9">Membrane fusion protein (MFP) family protein</fullName>
    </recommendedName>
</protein>
<dbReference type="AlphaFoldDB" id="A0AAN1MIW8"/>
<feature type="domain" description="CyaD-like alpha-helical hairpin" evidence="10">
    <location>
        <begin position="131"/>
        <end position="326"/>
    </location>
</feature>
<evidence type="ECO:0000256" key="1">
    <source>
        <dbReference type="ARBA" id="ARBA00004377"/>
    </source>
</evidence>
<evidence type="ECO:0000259" key="11">
    <source>
        <dbReference type="Pfam" id="PF26002"/>
    </source>
</evidence>
<dbReference type="GO" id="GO:0005886">
    <property type="term" value="C:plasma membrane"/>
    <property type="evidence" value="ECO:0007669"/>
    <property type="project" value="UniProtKB-SubCell"/>
</dbReference>
<dbReference type="Proteomes" id="UP000236649">
    <property type="component" value="Chromosome 1"/>
</dbReference>
<organism evidence="12 13">
    <name type="scientific">Paraburkholderia hospita</name>
    <dbReference type="NCBI Taxonomy" id="169430"/>
    <lineage>
        <taxon>Bacteria</taxon>
        <taxon>Pseudomonadati</taxon>
        <taxon>Pseudomonadota</taxon>
        <taxon>Betaproteobacteria</taxon>
        <taxon>Burkholderiales</taxon>
        <taxon>Burkholderiaceae</taxon>
        <taxon>Paraburkholderia</taxon>
    </lineage>
</organism>
<evidence type="ECO:0000256" key="2">
    <source>
        <dbReference type="ARBA" id="ARBA00009477"/>
    </source>
</evidence>
<evidence type="ECO:0000256" key="8">
    <source>
        <dbReference type="ARBA" id="ARBA00023136"/>
    </source>
</evidence>
<dbReference type="Pfam" id="PF25988">
    <property type="entry name" value="HH_CyaD"/>
    <property type="match status" value="1"/>
</dbReference>
<dbReference type="NCBIfam" id="TIGR01843">
    <property type="entry name" value="type_I_hlyD"/>
    <property type="match status" value="1"/>
</dbReference>
<accession>A0AAN1MIW8</accession>
<reference evidence="12 13" key="1">
    <citation type="submission" date="2018-01" db="EMBL/GenBank/DDBJ databases">
        <title>Species boundaries and ecological features among Paraburkholderia terrae DSMZ17804T, P. hospita DSMZ17164T and P. caribensis DSMZ13236T.</title>
        <authorList>
            <person name="Pratama A.A."/>
        </authorList>
    </citation>
    <scope>NUCLEOTIDE SEQUENCE [LARGE SCALE GENOMIC DNA]</scope>
    <source>
        <strain evidence="12 13">DSM 17164</strain>
    </source>
</reference>